<evidence type="ECO:0000313" key="1">
    <source>
        <dbReference type="EMBL" id="MBA4617549.1"/>
    </source>
</evidence>
<reference evidence="1" key="2">
    <citation type="submission" date="2020-07" db="EMBL/GenBank/DDBJ databases">
        <authorList>
            <person name="Vera ALvarez R."/>
            <person name="Arias-Moreno D.M."/>
            <person name="Jimenez-Jacinto V."/>
            <person name="Jimenez-Bremont J.F."/>
            <person name="Swaminathan K."/>
            <person name="Moose S.P."/>
            <person name="Guerrero-Gonzalez M.L."/>
            <person name="Marino-Ramirez L."/>
            <person name="Landsman D."/>
            <person name="Rodriguez-Kessler M."/>
            <person name="Delgado-Sanchez P."/>
        </authorList>
    </citation>
    <scope>NUCLEOTIDE SEQUENCE</scope>
    <source>
        <tissue evidence="1">Cladode</tissue>
    </source>
</reference>
<protein>
    <submittedName>
        <fullName evidence="1">Uncharacterized protein</fullName>
    </submittedName>
</protein>
<organism evidence="1">
    <name type="scientific">Opuntia streptacantha</name>
    <name type="common">Prickly pear cactus</name>
    <name type="synonym">Opuntia cardona</name>
    <dbReference type="NCBI Taxonomy" id="393608"/>
    <lineage>
        <taxon>Eukaryota</taxon>
        <taxon>Viridiplantae</taxon>
        <taxon>Streptophyta</taxon>
        <taxon>Embryophyta</taxon>
        <taxon>Tracheophyta</taxon>
        <taxon>Spermatophyta</taxon>
        <taxon>Magnoliopsida</taxon>
        <taxon>eudicotyledons</taxon>
        <taxon>Gunneridae</taxon>
        <taxon>Pentapetalae</taxon>
        <taxon>Caryophyllales</taxon>
        <taxon>Cactineae</taxon>
        <taxon>Cactaceae</taxon>
        <taxon>Opuntioideae</taxon>
        <taxon>Opuntia</taxon>
    </lineage>
</organism>
<reference evidence="1" key="1">
    <citation type="journal article" date="2013" name="J. Plant Res.">
        <title>Effect of fungi and light on seed germination of three Opuntia species from semiarid lands of central Mexico.</title>
        <authorList>
            <person name="Delgado-Sanchez P."/>
            <person name="Jimenez-Bremont J.F."/>
            <person name="Guerrero-Gonzalez Mde L."/>
            <person name="Flores J."/>
        </authorList>
    </citation>
    <scope>NUCLEOTIDE SEQUENCE</scope>
    <source>
        <tissue evidence="1">Cladode</tissue>
    </source>
</reference>
<dbReference type="EMBL" id="GISG01016950">
    <property type="protein sequence ID" value="MBA4617550.1"/>
    <property type="molecule type" value="Transcribed_RNA"/>
</dbReference>
<proteinExistence type="predicted"/>
<dbReference type="EMBL" id="GISG01016949">
    <property type="protein sequence ID" value="MBA4617549.1"/>
    <property type="molecule type" value="Transcribed_RNA"/>
</dbReference>
<accession>A0A7C9CPB8</accession>
<dbReference type="AlphaFoldDB" id="A0A7C9CPB8"/>
<name>A0A7C9CPB8_OPUST</name>
<sequence>MSCTDTCSTNNTKAANSPTNSIGISCSSSSNAECLYTSSIIRKDKSSYLKQCLLRISDTTFILLGTDYDNTFLIASNSVGNLDSSLGILPNLLNPMPTFPNNLPNLRRGHHNPKQNIIPHSLALGGLGLGGIRGGFTGPFGCGSARIVVGGLRVDRLRGKRVLGHGNRTVLISSVVLLGIREGEG</sequence>